<feature type="compositionally biased region" description="Acidic residues" evidence="2">
    <location>
        <begin position="832"/>
        <end position="843"/>
    </location>
</feature>
<feature type="compositionally biased region" description="Basic and acidic residues" evidence="2">
    <location>
        <begin position="530"/>
        <end position="551"/>
    </location>
</feature>
<feature type="compositionally biased region" description="Polar residues" evidence="2">
    <location>
        <begin position="656"/>
        <end position="668"/>
    </location>
</feature>
<dbReference type="InterPro" id="IPR057731">
    <property type="entry name" value="STIL_N"/>
</dbReference>
<evidence type="ECO:0000256" key="1">
    <source>
        <dbReference type="SAM" id="Coils"/>
    </source>
</evidence>
<comment type="caution">
    <text evidence="4">The sequence shown here is derived from an EMBL/GenBank/DDBJ whole genome shotgun (WGS) entry which is preliminary data.</text>
</comment>
<feature type="compositionally biased region" description="Polar residues" evidence="2">
    <location>
        <begin position="694"/>
        <end position="708"/>
    </location>
</feature>
<dbReference type="PANTHER" id="PTHR15128">
    <property type="entry name" value="TAL1 SCL INTERRUPTING LOCUS"/>
    <property type="match status" value="1"/>
</dbReference>
<evidence type="ECO:0000313" key="5">
    <source>
        <dbReference type="Proteomes" id="UP001632037"/>
    </source>
</evidence>
<feature type="compositionally biased region" description="Low complexity" evidence="2">
    <location>
        <begin position="750"/>
        <end position="774"/>
    </location>
</feature>
<dbReference type="AlphaFoldDB" id="A0ABD3FP73"/>
<feature type="compositionally biased region" description="Basic and acidic residues" evidence="2">
    <location>
        <begin position="497"/>
        <end position="506"/>
    </location>
</feature>
<dbReference type="InterPro" id="IPR026123">
    <property type="entry name" value="STIL"/>
</dbReference>
<evidence type="ECO:0000313" key="4">
    <source>
        <dbReference type="EMBL" id="KAL3668673.1"/>
    </source>
</evidence>
<keyword evidence="5" id="KW-1185">Reference proteome</keyword>
<dbReference type="EMBL" id="JBIMZQ010000010">
    <property type="protein sequence ID" value="KAL3668673.1"/>
    <property type="molecule type" value="Genomic_DNA"/>
</dbReference>
<keyword evidence="1" id="KW-0175">Coiled coil</keyword>
<feature type="coiled-coil region" evidence="1">
    <location>
        <begin position="623"/>
        <end position="650"/>
    </location>
</feature>
<feature type="compositionally biased region" description="Polar residues" evidence="2">
    <location>
        <begin position="78"/>
        <end position="90"/>
    </location>
</feature>
<feature type="domain" description="STIL N-terminal" evidence="3">
    <location>
        <begin position="227"/>
        <end position="422"/>
    </location>
</feature>
<dbReference type="Pfam" id="PF15253">
    <property type="entry name" value="STIL_N"/>
    <property type="match status" value="1"/>
</dbReference>
<feature type="compositionally biased region" description="Low complexity" evidence="2">
    <location>
        <begin position="552"/>
        <end position="561"/>
    </location>
</feature>
<dbReference type="Proteomes" id="UP001632037">
    <property type="component" value="Unassembled WGS sequence"/>
</dbReference>
<evidence type="ECO:0000259" key="3">
    <source>
        <dbReference type="Pfam" id="PF15253"/>
    </source>
</evidence>
<feature type="region of interest" description="Disordered" evidence="2">
    <location>
        <begin position="63"/>
        <end position="109"/>
    </location>
</feature>
<protein>
    <recommendedName>
        <fullName evidence="3">STIL N-terminal domain-containing protein</fullName>
    </recommendedName>
</protein>
<evidence type="ECO:0000256" key="2">
    <source>
        <dbReference type="SAM" id="MobiDB-lite"/>
    </source>
</evidence>
<feature type="compositionally biased region" description="Acidic residues" evidence="2">
    <location>
        <begin position="734"/>
        <end position="747"/>
    </location>
</feature>
<feature type="compositionally biased region" description="Low complexity" evidence="2">
    <location>
        <begin position="675"/>
        <end position="693"/>
    </location>
</feature>
<feature type="region of interest" description="Disordered" evidence="2">
    <location>
        <begin position="464"/>
        <end position="596"/>
    </location>
</feature>
<sequence length="962" mass="105755">MRAVRRHFAQFDDELQDSDQTISTPVRHLRPRARLPTVADASNSSSSGHRVRARFPTSAFFSDTTDDDISRPVARPSGHSQLSASAYNRPTQKRSTREPLHMSAGPNEDRRHIPRLHVETIQFPVTRSVLWDRRRLSESPIGVSLGQVLPHFILSAGVLKEIYRLYNEESGVRASGASLCYLYGDATSPRVKTVFLDGVTVKKEARTGAWCIPVHTVADGMNPGFSQESYVSTIKAVQSSYRDEYSDNVASKLHLKLLVFRSSPHAAQLDFQLECAASPVLLKFSLVRNLPLLMTPLAASLAKREFSTRSGTLRSGYLTLDRTRKAVPLLKVDPLVLQQPLVGVWVYGVQIDDAWDEETARRQLADPFMYFACIGYLMSQTIKERVGPKKNTFLVALYPANDPDSGSAVSSLPRFFECSFSEFLSPPSRPLPMELYSHRRSCLVGVSKFSNDVELHLSAAPTSEWEAARRQTHIPTAPRSENEDPTSVEIQALADNKAQERSRGSQDDAFSVHSEEEHNLTSGWTITTDAMRKGSIDKDSQRKAPATEKEAVSAAEASSVEAEAKPEISPSDEDLHDESCTHATKEVSSLPPPNETKQFAQHEWVGNNTSSYRSCCKTQQLLTIQHQQILENQQKQLHEMQEQIVQLRRLLHVARTGSSNKKQAYTSPNDDGYDSDASSSSAGAVADVSNASSTFSRHGNGAVSSHSSMVLGPRRSGEGPLSDKSSVYTHEENENGEEDEGDEDEDKDISLSSLGLSSISSGSDADLSSLSSSLVGERLKKHYFSRSNPTEVKDAVSEAEGLSRSQLSQLSEDDLKTSEPAGSEASAGVEADSPDDQERENVDESSSPHNLSIDELSASLTEEAVKKADKAGVNFATDEKDDDADVGSSAVQRLLPPDAYLRKVGGFVDHHGGCFTTPPLDFHSFCVPRIKFSTETPECSVSDSDDEEIRLIEQKYKRLMAA</sequence>
<gene>
    <name evidence="4" type="ORF">V7S43_005969</name>
</gene>
<name>A0ABD3FP73_9STRA</name>
<accession>A0ABD3FP73</accession>
<organism evidence="4 5">
    <name type="scientific">Phytophthora oleae</name>
    <dbReference type="NCBI Taxonomy" id="2107226"/>
    <lineage>
        <taxon>Eukaryota</taxon>
        <taxon>Sar</taxon>
        <taxon>Stramenopiles</taxon>
        <taxon>Oomycota</taxon>
        <taxon>Peronosporomycetes</taxon>
        <taxon>Peronosporales</taxon>
        <taxon>Peronosporaceae</taxon>
        <taxon>Phytophthora</taxon>
    </lineage>
</organism>
<proteinExistence type="predicted"/>
<feature type="region of interest" description="Disordered" evidence="2">
    <location>
        <begin position="656"/>
        <end position="851"/>
    </location>
</feature>
<dbReference type="PANTHER" id="PTHR15128:SF0">
    <property type="entry name" value="SCL-INTERRUPTING LOCUS PROTEIN"/>
    <property type="match status" value="1"/>
</dbReference>
<reference evidence="4 5" key="1">
    <citation type="submission" date="2024-09" db="EMBL/GenBank/DDBJ databases">
        <title>Genome sequencing and assembly of Phytophthora oleae, isolate VK10A, causative agent of rot of olive drupes.</title>
        <authorList>
            <person name="Conti Taguali S."/>
            <person name="Riolo M."/>
            <person name="La Spada F."/>
            <person name="Cacciola S.O."/>
            <person name="Dionisio G."/>
        </authorList>
    </citation>
    <scope>NUCLEOTIDE SEQUENCE [LARGE SCALE GENOMIC DNA]</scope>
    <source>
        <strain evidence="4 5">VK10A</strain>
    </source>
</reference>